<dbReference type="Proteomes" id="UP000622707">
    <property type="component" value="Unassembled WGS sequence"/>
</dbReference>
<evidence type="ECO:0000256" key="1">
    <source>
        <dbReference type="ARBA" id="ARBA00022723"/>
    </source>
</evidence>
<feature type="domain" description="CMP/dCMP-type deaminase" evidence="3">
    <location>
        <begin position="11"/>
        <end position="128"/>
    </location>
</feature>
<protein>
    <submittedName>
        <fullName evidence="4">Nucleoside deaminase</fullName>
    </submittedName>
</protein>
<keyword evidence="5" id="KW-1185">Reference proteome</keyword>
<evidence type="ECO:0000313" key="5">
    <source>
        <dbReference type="Proteomes" id="UP000622707"/>
    </source>
</evidence>
<dbReference type="InterPro" id="IPR016192">
    <property type="entry name" value="APOBEC/CMP_deaminase_Zn-bd"/>
</dbReference>
<dbReference type="Gene3D" id="3.40.140.10">
    <property type="entry name" value="Cytidine Deaminase, domain 2"/>
    <property type="match status" value="1"/>
</dbReference>
<keyword evidence="2" id="KW-0862">Zinc</keyword>
<keyword evidence="1" id="KW-0479">Metal-binding</keyword>
<evidence type="ECO:0000259" key="3">
    <source>
        <dbReference type="PROSITE" id="PS51747"/>
    </source>
</evidence>
<dbReference type="SUPFAM" id="SSF53927">
    <property type="entry name" value="Cytidine deaminase-like"/>
    <property type="match status" value="1"/>
</dbReference>
<proteinExistence type="predicted"/>
<accession>A0ABS1JJD2</accession>
<evidence type="ECO:0000313" key="4">
    <source>
        <dbReference type="EMBL" id="MBL0424036.1"/>
    </source>
</evidence>
<dbReference type="PANTHER" id="PTHR11079">
    <property type="entry name" value="CYTOSINE DEAMINASE FAMILY MEMBER"/>
    <property type="match status" value="1"/>
</dbReference>
<gene>
    <name evidence="4" type="ORF">JI746_02860</name>
</gene>
<evidence type="ECO:0000256" key="2">
    <source>
        <dbReference type="ARBA" id="ARBA00022833"/>
    </source>
</evidence>
<dbReference type="InterPro" id="IPR002125">
    <property type="entry name" value="CMP_dCMP_dom"/>
</dbReference>
<dbReference type="PANTHER" id="PTHR11079:SF179">
    <property type="entry name" value="TRNA(ADENINE(34)) DEAMINASE, CHLOROPLASTIC"/>
    <property type="match status" value="1"/>
</dbReference>
<dbReference type="EMBL" id="JAEQND010000001">
    <property type="protein sequence ID" value="MBL0424036.1"/>
    <property type="molecule type" value="Genomic_DNA"/>
</dbReference>
<dbReference type="PROSITE" id="PS51747">
    <property type="entry name" value="CYT_DCMP_DEAMINASES_2"/>
    <property type="match status" value="1"/>
</dbReference>
<dbReference type="InterPro" id="IPR016193">
    <property type="entry name" value="Cytidine_deaminase-like"/>
</dbReference>
<dbReference type="PROSITE" id="PS00903">
    <property type="entry name" value="CYT_DCMP_DEAMINASES_1"/>
    <property type="match status" value="1"/>
</dbReference>
<dbReference type="CDD" id="cd01285">
    <property type="entry name" value="nucleoside_deaminase"/>
    <property type="match status" value="1"/>
</dbReference>
<sequence>MRPDADPERTRLDAEYMGRAIEASRAALEAGDMPYGAVLVSAGGELLQVSRNRQVSSGDCSAHAEVVVVREASARLGPAALLGSTVYASGEPCAMCSGAMFWAGVRRVVWAAPSDAMAALFDGNLLPIRCAQTLAGAVPPVQVDGPVEAEAALRVLREAAGRPAQAR</sequence>
<organism evidence="4 5">
    <name type="scientific">Ramlibacter alkalitolerans</name>
    <dbReference type="NCBI Taxonomy" id="2039631"/>
    <lineage>
        <taxon>Bacteria</taxon>
        <taxon>Pseudomonadati</taxon>
        <taxon>Pseudomonadota</taxon>
        <taxon>Betaproteobacteria</taxon>
        <taxon>Burkholderiales</taxon>
        <taxon>Comamonadaceae</taxon>
        <taxon>Ramlibacter</taxon>
    </lineage>
</organism>
<reference evidence="4 5" key="1">
    <citation type="journal article" date="2017" name="Int. J. Syst. Evol. Microbiol.">
        <title>Ramlibacter alkalitolerans sp. nov., alkali-tolerant bacterium isolated from soil of ginseng.</title>
        <authorList>
            <person name="Lee D.H."/>
            <person name="Cha C.J."/>
        </authorList>
    </citation>
    <scope>NUCLEOTIDE SEQUENCE [LARGE SCALE GENOMIC DNA]</scope>
    <source>
        <strain evidence="4 5">KACC 19305</strain>
    </source>
</reference>
<dbReference type="Pfam" id="PF00383">
    <property type="entry name" value="dCMP_cyt_deam_1"/>
    <property type="match status" value="1"/>
</dbReference>
<comment type="caution">
    <text evidence="4">The sequence shown here is derived from an EMBL/GenBank/DDBJ whole genome shotgun (WGS) entry which is preliminary data.</text>
</comment>
<name>A0ABS1JJD2_9BURK</name>